<evidence type="ECO:0000256" key="1">
    <source>
        <dbReference type="SAM" id="MobiDB-lite"/>
    </source>
</evidence>
<dbReference type="EMBL" id="GL376603">
    <property type="status" value="NOT_ANNOTATED_CDS"/>
    <property type="molecule type" value="Genomic_DNA"/>
</dbReference>
<name>K3WE79_GLOUD</name>
<keyword evidence="2" id="KW-0472">Membrane</keyword>
<accession>K3WE79</accession>
<evidence type="ECO:0000256" key="2">
    <source>
        <dbReference type="SAM" id="Phobius"/>
    </source>
</evidence>
<reference evidence="3" key="3">
    <citation type="submission" date="2015-02" db="UniProtKB">
        <authorList>
            <consortium name="EnsemblProtists"/>
        </authorList>
    </citation>
    <scope>IDENTIFICATION</scope>
    <source>
        <strain evidence="3">DAOM BR144</strain>
    </source>
</reference>
<feature type="compositionally biased region" description="Acidic residues" evidence="1">
    <location>
        <begin position="42"/>
        <end position="54"/>
    </location>
</feature>
<dbReference type="EnsemblProtists" id="PYU1_T003270">
    <property type="protein sequence ID" value="PYU1_T003270"/>
    <property type="gene ID" value="PYU1_G003263"/>
</dbReference>
<proteinExistence type="predicted"/>
<dbReference type="AlphaFoldDB" id="K3WE79"/>
<feature type="compositionally biased region" description="Polar residues" evidence="1">
    <location>
        <begin position="69"/>
        <end position="83"/>
    </location>
</feature>
<evidence type="ECO:0000313" key="4">
    <source>
        <dbReference type="Proteomes" id="UP000019132"/>
    </source>
</evidence>
<protein>
    <submittedName>
        <fullName evidence="3">Uncharacterized protein</fullName>
    </submittedName>
</protein>
<reference evidence="4" key="2">
    <citation type="submission" date="2010-04" db="EMBL/GenBank/DDBJ databases">
        <authorList>
            <person name="Buell R."/>
            <person name="Hamilton J."/>
            <person name="Hostetler J."/>
        </authorList>
    </citation>
    <scope>NUCLEOTIDE SEQUENCE [LARGE SCALE GENOMIC DNA]</scope>
    <source>
        <strain evidence="4">DAOM:BR144</strain>
    </source>
</reference>
<dbReference type="eggNOG" id="ENOG502SEI9">
    <property type="taxonomic scope" value="Eukaryota"/>
</dbReference>
<organism evidence="3 4">
    <name type="scientific">Globisporangium ultimum (strain ATCC 200006 / CBS 805.95 / DAOM BR144)</name>
    <name type="common">Pythium ultimum</name>
    <dbReference type="NCBI Taxonomy" id="431595"/>
    <lineage>
        <taxon>Eukaryota</taxon>
        <taxon>Sar</taxon>
        <taxon>Stramenopiles</taxon>
        <taxon>Oomycota</taxon>
        <taxon>Peronosporomycetes</taxon>
        <taxon>Pythiales</taxon>
        <taxon>Pythiaceae</taxon>
        <taxon>Globisporangium</taxon>
    </lineage>
</organism>
<sequence>MEVVWRRFKSVYPYTPSRYDGVLHGDDDVAKLKQPLIGRDDEYNDPADDDYNEEEGGYYRESARHDYHYSNSSSRYPQKQQPQFDDHKDAGGFMMSVEPKFLRSLGKFTELAKAAFVTSSPSSQVKQKYQGEYAPVSSNSAHAVQSIRAMVRTRRKAETMDDITEKALAKMAMLTVACSVLLILAVCAHAS</sequence>
<evidence type="ECO:0000313" key="3">
    <source>
        <dbReference type="EnsemblProtists" id="PYU1_T003270"/>
    </source>
</evidence>
<feature type="region of interest" description="Disordered" evidence="1">
    <location>
        <begin position="68"/>
        <end position="89"/>
    </location>
</feature>
<feature type="region of interest" description="Disordered" evidence="1">
    <location>
        <begin position="35"/>
        <end position="54"/>
    </location>
</feature>
<feature type="transmembrane region" description="Helical" evidence="2">
    <location>
        <begin position="167"/>
        <end position="188"/>
    </location>
</feature>
<reference evidence="4" key="1">
    <citation type="journal article" date="2010" name="Genome Biol.">
        <title>Genome sequence of the necrotrophic plant pathogen Pythium ultimum reveals original pathogenicity mechanisms and effector repertoire.</title>
        <authorList>
            <person name="Levesque C.A."/>
            <person name="Brouwer H."/>
            <person name="Cano L."/>
            <person name="Hamilton J.P."/>
            <person name="Holt C."/>
            <person name="Huitema E."/>
            <person name="Raffaele S."/>
            <person name="Robideau G.P."/>
            <person name="Thines M."/>
            <person name="Win J."/>
            <person name="Zerillo M.M."/>
            <person name="Beakes G.W."/>
            <person name="Boore J.L."/>
            <person name="Busam D."/>
            <person name="Dumas B."/>
            <person name="Ferriera S."/>
            <person name="Fuerstenberg S.I."/>
            <person name="Gachon C.M."/>
            <person name="Gaulin E."/>
            <person name="Govers F."/>
            <person name="Grenville-Briggs L."/>
            <person name="Horner N."/>
            <person name="Hostetler J."/>
            <person name="Jiang R.H."/>
            <person name="Johnson J."/>
            <person name="Krajaejun T."/>
            <person name="Lin H."/>
            <person name="Meijer H.J."/>
            <person name="Moore B."/>
            <person name="Morris P."/>
            <person name="Phuntmart V."/>
            <person name="Puiu D."/>
            <person name="Shetty J."/>
            <person name="Stajich J.E."/>
            <person name="Tripathy S."/>
            <person name="Wawra S."/>
            <person name="van West P."/>
            <person name="Whitty B.R."/>
            <person name="Coutinho P.M."/>
            <person name="Henrissat B."/>
            <person name="Martin F."/>
            <person name="Thomas P.D."/>
            <person name="Tyler B.M."/>
            <person name="De Vries R.P."/>
            <person name="Kamoun S."/>
            <person name="Yandell M."/>
            <person name="Tisserat N."/>
            <person name="Buell C.R."/>
        </authorList>
    </citation>
    <scope>NUCLEOTIDE SEQUENCE</scope>
    <source>
        <strain evidence="4">DAOM:BR144</strain>
    </source>
</reference>
<keyword evidence="4" id="KW-1185">Reference proteome</keyword>
<keyword evidence="2" id="KW-0812">Transmembrane</keyword>
<dbReference type="InParanoid" id="K3WE79"/>
<dbReference type="VEuPathDB" id="FungiDB:PYU1_G003263"/>
<dbReference type="HOGENOM" id="CLU_1464046_0_0_1"/>
<keyword evidence="2" id="KW-1133">Transmembrane helix</keyword>
<dbReference type="Proteomes" id="UP000019132">
    <property type="component" value="Unassembled WGS sequence"/>
</dbReference>